<reference evidence="1" key="1">
    <citation type="submission" date="2019-10" db="EMBL/GenBank/DDBJ databases">
        <title>Draft genome sequece of Microseira wollei NIES-4236.</title>
        <authorList>
            <person name="Yamaguchi H."/>
            <person name="Suzuki S."/>
            <person name="Kawachi M."/>
        </authorList>
    </citation>
    <scope>NUCLEOTIDE SEQUENCE</scope>
    <source>
        <strain evidence="1">NIES-4236</strain>
    </source>
</reference>
<dbReference type="RefSeq" id="WP_226586745.1">
    <property type="nucleotide sequence ID" value="NZ_BLAY01000097.1"/>
</dbReference>
<name>A0AAV3XCS3_9CYAN</name>
<organism evidence="1 2">
    <name type="scientific">Microseira wollei NIES-4236</name>
    <dbReference type="NCBI Taxonomy" id="2530354"/>
    <lineage>
        <taxon>Bacteria</taxon>
        <taxon>Bacillati</taxon>
        <taxon>Cyanobacteriota</taxon>
        <taxon>Cyanophyceae</taxon>
        <taxon>Oscillatoriophycideae</taxon>
        <taxon>Aerosakkonematales</taxon>
        <taxon>Aerosakkonemataceae</taxon>
        <taxon>Microseira</taxon>
    </lineage>
</organism>
<protein>
    <submittedName>
        <fullName evidence="1">Uncharacterized protein</fullName>
    </submittedName>
</protein>
<dbReference type="EMBL" id="BLAY01000097">
    <property type="protein sequence ID" value="GET40697.1"/>
    <property type="molecule type" value="Genomic_DNA"/>
</dbReference>
<keyword evidence="2" id="KW-1185">Reference proteome</keyword>
<dbReference type="AlphaFoldDB" id="A0AAV3XCS3"/>
<accession>A0AAV3XCS3</accession>
<evidence type="ECO:0000313" key="2">
    <source>
        <dbReference type="Proteomes" id="UP001050975"/>
    </source>
</evidence>
<dbReference type="Proteomes" id="UP001050975">
    <property type="component" value="Unassembled WGS sequence"/>
</dbReference>
<sequence length="96" mass="10615">MSHSPILEKHQESPNQQEIAFNPEWFPTNFNPGGTRDLLKRLVLCSTTSGGIVGLTSSDFGIISSNGLNNLSQLTIDGQTWVNIRTSWWSLAVRIS</sequence>
<evidence type="ECO:0000313" key="1">
    <source>
        <dbReference type="EMBL" id="GET40697.1"/>
    </source>
</evidence>
<proteinExistence type="predicted"/>
<gene>
    <name evidence="1" type="ORF">MiSe_55080</name>
</gene>
<comment type="caution">
    <text evidence="1">The sequence shown here is derived from an EMBL/GenBank/DDBJ whole genome shotgun (WGS) entry which is preliminary data.</text>
</comment>